<name>A1VUI7_POLNA</name>
<proteinExistence type="predicted"/>
<reference evidence="2" key="1">
    <citation type="journal article" date="2009" name="Environ. Microbiol.">
        <title>The genome of Polaromonas naphthalenivorans strain CJ2, isolated from coal tar-contaminated sediment, reveals physiological and metabolic versatility and evolution through extensive horizontal gene transfer.</title>
        <authorList>
            <person name="Yagi J.M."/>
            <person name="Sims D."/>
            <person name="Brettin T."/>
            <person name="Bruce D."/>
            <person name="Madsen E.L."/>
        </authorList>
    </citation>
    <scope>NUCLEOTIDE SEQUENCE [LARGE SCALE GENOMIC DNA]</scope>
    <source>
        <strain evidence="2">CJ2</strain>
    </source>
</reference>
<dbReference type="KEGG" id="pna:Pnap_4023"/>
<organism evidence="1 2">
    <name type="scientific">Polaromonas naphthalenivorans (strain CJ2)</name>
    <dbReference type="NCBI Taxonomy" id="365044"/>
    <lineage>
        <taxon>Bacteria</taxon>
        <taxon>Pseudomonadati</taxon>
        <taxon>Pseudomonadota</taxon>
        <taxon>Betaproteobacteria</taxon>
        <taxon>Burkholderiales</taxon>
        <taxon>Comamonadaceae</taxon>
        <taxon>Polaromonas</taxon>
    </lineage>
</organism>
<dbReference type="EMBL" id="CP000529">
    <property type="protein sequence ID" value="ABM39315.1"/>
    <property type="molecule type" value="Genomic_DNA"/>
</dbReference>
<protein>
    <submittedName>
        <fullName evidence="1">Uncharacterized protein</fullName>
    </submittedName>
</protein>
<dbReference type="eggNOG" id="ENOG50321NP">
    <property type="taxonomic scope" value="Bacteria"/>
</dbReference>
<dbReference type="Proteomes" id="UP000000644">
    <property type="component" value="Chromosome"/>
</dbReference>
<evidence type="ECO:0000313" key="2">
    <source>
        <dbReference type="Proteomes" id="UP000000644"/>
    </source>
</evidence>
<dbReference type="HOGENOM" id="CLU_560025_0_0_4"/>
<evidence type="ECO:0000313" key="1">
    <source>
        <dbReference type="EMBL" id="ABM39315.1"/>
    </source>
</evidence>
<dbReference type="InterPro" id="IPR001387">
    <property type="entry name" value="Cro/C1-type_HTH"/>
</dbReference>
<keyword evidence="2" id="KW-1185">Reference proteome</keyword>
<dbReference type="STRING" id="365044.Pnap_4023"/>
<accession>A1VUI7</accession>
<gene>
    <name evidence="1" type="ordered locus">Pnap_4023</name>
</gene>
<sequence length="487" mass="55217">MVYAVFKFIYNLNGARHHSLHIHGGHTLARPTFKIDQKRLRSLRQESPLTQLEVARQAHAILGKSTKTADATILSSYQRIERTGNTSKVMAAAVAQVFETTVEILQGGNVPEDSADVVSRIEQQLREQKKSGSNLALQRALVQHVETYSGTTNEDDCMRDFAEDIGAQIEVAQIGQNSSEIARLAELTGWSAEQLQQPDGVHGHWLLLTSVYGSRETEIVLGVSAVMYRIRETVGKWAKWPQSDVRITLRRSLPWFHVDIVHPCIKHRRLTFSFVRCRPEVSGLKWVNPTWRDQFWLEEPLQNWAFSNTNFFTGFDGKVMPEDVRRLRFRVLERVAKGEPQRVAYVKSDLKEELPEQNFQSFKSEGNSHSLAINWLGNGLARALAPHLTAYPPECWKIRPGTCHIAILLDIPYKLVRANLDLVYSNGIRYSIDLVEETSPGVYQSAPWRDDSVAQVSSLLENDMLQKRDGLDHEEALQFVSLPASPN</sequence>
<dbReference type="CDD" id="cd00093">
    <property type="entry name" value="HTH_XRE"/>
    <property type="match status" value="1"/>
</dbReference>
<dbReference type="AlphaFoldDB" id="A1VUI7"/>